<feature type="region of interest" description="Disordered" evidence="1">
    <location>
        <begin position="341"/>
        <end position="400"/>
    </location>
</feature>
<sequence>MGRLVRVLKGEWTKSRQSVWTFHEDPTAMPHAILVLENEPVDSLRTIVRGVLNVTTQTPISITFQLPDWMLKPDGETCPPHTIKTTGDVHLLMSVHSWNTDPTLCVIMGSEHVSKYEFICRAPFTIGARTFLADEITEEEHLASVRDLVRGQEIICSTEVLREIFDEDKMMLLYRFSFEIEKAKNSLDLNVGVGDGSGDNVVPMVNNPNGTAHMMGNINQNGETIWLGSGNDSGIRQQAPPMNMNDSRVYGGWEGTHSSSKESMVFPDQNTLATKKTDLNIERGNSPFQHPLIFLSDDSSRASSGQDNTTGVNRREGSIANIGSQNLATDAILLRGESSAMGGERHIESEAERGVTGSQRNSEVEGGSIVQTPIGDNEVEPELTPIKVEENDGGKPDLQD</sequence>
<proteinExistence type="predicted"/>
<evidence type="ECO:0000256" key="1">
    <source>
        <dbReference type="SAM" id="MobiDB-lite"/>
    </source>
</evidence>
<comment type="caution">
    <text evidence="2">The sequence shown here is derived from an EMBL/GenBank/DDBJ whole genome shotgun (WGS) entry which is preliminary data.</text>
</comment>
<reference evidence="2 3" key="1">
    <citation type="journal article" date="2020" name="BMC Genomics">
        <title>Intraspecific diversification of the crop wild relative Brassica cretica Lam. using demographic model selection.</title>
        <authorList>
            <person name="Kioukis A."/>
            <person name="Michalopoulou V.A."/>
            <person name="Briers L."/>
            <person name="Pirintsos S."/>
            <person name="Studholme D.J."/>
            <person name="Pavlidis P."/>
            <person name="Sarris P.F."/>
        </authorList>
    </citation>
    <scope>NUCLEOTIDE SEQUENCE [LARGE SCALE GENOMIC DNA]</scope>
    <source>
        <strain evidence="3">cv. PFS-1207/04</strain>
    </source>
</reference>
<dbReference type="EMBL" id="QGKV02000759">
    <property type="protein sequence ID" value="KAF3566835.1"/>
    <property type="molecule type" value="Genomic_DNA"/>
</dbReference>
<protein>
    <submittedName>
        <fullName evidence="2">Uncharacterized protein</fullName>
    </submittedName>
</protein>
<gene>
    <name evidence="2" type="ORF">DY000_02015228</name>
</gene>
<evidence type="ECO:0000313" key="2">
    <source>
        <dbReference type="EMBL" id="KAF3566835.1"/>
    </source>
</evidence>
<dbReference type="Proteomes" id="UP000266723">
    <property type="component" value="Unassembled WGS sequence"/>
</dbReference>
<organism evidence="2 3">
    <name type="scientific">Brassica cretica</name>
    <name type="common">Mustard</name>
    <dbReference type="NCBI Taxonomy" id="69181"/>
    <lineage>
        <taxon>Eukaryota</taxon>
        <taxon>Viridiplantae</taxon>
        <taxon>Streptophyta</taxon>
        <taxon>Embryophyta</taxon>
        <taxon>Tracheophyta</taxon>
        <taxon>Spermatophyta</taxon>
        <taxon>Magnoliopsida</taxon>
        <taxon>eudicotyledons</taxon>
        <taxon>Gunneridae</taxon>
        <taxon>Pentapetalae</taxon>
        <taxon>rosids</taxon>
        <taxon>malvids</taxon>
        <taxon>Brassicales</taxon>
        <taxon>Brassicaceae</taxon>
        <taxon>Brassiceae</taxon>
        <taxon>Brassica</taxon>
    </lineage>
</organism>
<name>A0ABQ7D770_BRACR</name>
<evidence type="ECO:0000313" key="3">
    <source>
        <dbReference type="Proteomes" id="UP000266723"/>
    </source>
</evidence>
<keyword evidence="3" id="KW-1185">Reference proteome</keyword>
<feature type="region of interest" description="Disordered" evidence="1">
    <location>
        <begin position="290"/>
        <end position="317"/>
    </location>
</feature>
<feature type="compositionally biased region" description="Polar residues" evidence="1">
    <location>
        <begin position="301"/>
        <end position="312"/>
    </location>
</feature>
<accession>A0ABQ7D770</accession>
<feature type="compositionally biased region" description="Basic and acidic residues" evidence="1">
    <location>
        <begin position="343"/>
        <end position="353"/>
    </location>
</feature>
<feature type="compositionally biased region" description="Basic and acidic residues" evidence="1">
    <location>
        <begin position="387"/>
        <end position="400"/>
    </location>
</feature>